<sequence length="70" mass="7061">MGVVTKLATSFADAPAKGIKTLAMVTSICGSSSRGVTSAAKTPNIKPNSANKAVNCERDAPSAIAPEKLD</sequence>
<dbReference type="HOGENOM" id="CLU_2752106_0_0_6"/>
<proteinExistence type="predicted"/>
<accession>G4QN49</accession>
<dbReference type="KEGG" id="gni:GNIT_3373"/>
<evidence type="ECO:0000313" key="2">
    <source>
        <dbReference type="Proteomes" id="UP000009282"/>
    </source>
</evidence>
<keyword evidence="2" id="KW-1185">Reference proteome</keyword>
<reference evidence="1 2" key="1">
    <citation type="journal article" date="2011" name="J. Bacteriol.">
        <title>Complete genome sequence of seawater bacterium Glaciecola nitratireducens FR1064T.</title>
        <authorList>
            <person name="Bian F."/>
            <person name="Qin Q.L."/>
            <person name="Xie B.B."/>
            <person name="Shu Y.L."/>
            <person name="Zhang X.Y."/>
            <person name="Yu Y."/>
            <person name="Chen B."/>
            <person name="Chen X.L."/>
            <person name="Zhou B.C."/>
            <person name="Zhang Y.Z."/>
        </authorList>
    </citation>
    <scope>NUCLEOTIDE SEQUENCE [LARGE SCALE GENOMIC DNA]</scope>
    <source>
        <strain evidence="2">JCM 12485 / KCTC 12276 / FR1064</strain>
    </source>
</reference>
<dbReference type="Proteomes" id="UP000009282">
    <property type="component" value="Chromosome"/>
</dbReference>
<dbReference type="AlphaFoldDB" id="G4QN49"/>
<gene>
    <name evidence="1" type="ordered locus">GNIT_3373</name>
</gene>
<name>G4QN49_GLANF</name>
<dbReference type="EMBL" id="CP003060">
    <property type="protein sequence ID" value="AEP31467.1"/>
    <property type="molecule type" value="Genomic_DNA"/>
</dbReference>
<organism evidence="1 2">
    <name type="scientific">Glaciecola nitratireducens (strain JCM 12485 / KCTC 12276 / FR1064)</name>
    <dbReference type="NCBI Taxonomy" id="1085623"/>
    <lineage>
        <taxon>Bacteria</taxon>
        <taxon>Pseudomonadati</taxon>
        <taxon>Pseudomonadota</taxon>
        <taxon>Gammaproteobacteria</taxon>
        <taxon>Alteromonadales</taxon>
        <taxon>Alteromonadaceae</taxon>
        <taxon>Brumicola</taxon>
    </lineage>
</organism>
<protein>
    <submittedName>
        <fullName evidence="1">Uncharacterized protein</fullName>
    </submittedName>
</protein>
<evidence type="ECO:0000313" key="1">
    <source>
        <dbReference type="EMBL" id="AEP31467.1"/>
    </source>
</evidence>